<evidence type="ECO:0000256" key="1">
    <source>
        <dbReference type="ARBA" id="ARBA00004123"/>
    </source>
</evidence>
<dbReference type="GO" id="GO:0005634">
    <property type="term" value="C:nucleus"/>
    <property type="evidence" value="ECO:0007669"/>
    <property type="project" value="UniProtKB-SubCell"/>
</dbReference>
<dbReference type="PROSITE" id="PS00028">
    <property type="entry name" value="ZINC_FINGER_C2H2_1"/>
    <property type="match status" value="4"/>
</dbReference>
<gene>
    <name evidence="14" type="primary">CSON010808</name>
</gene>
<dbReference type="AlphaFoldDB" id="A0A336M7T8"/>
<keyword evidence="8" id="KW-0804">Transcription</keyword>
<dbReference type="SMART" id="SM00355">
    <property type="entry name" value="ZnF_C2H2"/>
    <property type="match status" value="5"/>
</dbReference>
<evidence type="ECO:0000256" key="8">
    <source>
        <dbReference type="ARBA" id="ARBA00023163"/>
    </source>
</evidence>
<dbReference type="EMBL" id="UFQS01000448">
    <property type="protein sequence ID" value="SSX04072.1"/>
    <property type="molecule type" value="Genomic_DNA"/>
</dbReference>
<keyword evidence="9" id="KW-0539">Nucleus</keyword>
<dbReference type="Gene3D" id="3.30.160.60">
    <property type="entry name" value="Classic Zinc Finger"/>
    <property type="match status" value="4"/>
</dbReference>
<reference evidence="13" key="1">
    <citation type="submission" date="2018-04" db="EMBL/GenBank/DDBJ databases">
        <authorList>
            <person name="Go L.Y."/>
            <person name="Mitchell J.A."/>
        </authorList>
    </citation>
    <scope>NUCLEOTIDE SEQUENCE</scope>
    <source>
        <tissue evidence="13">Whole organism</tissue>
    </source>
</reference>
<evidence type="ECO:0000256" key="2">
    <source>
        <dbReference type="ARBA" id="ARBA00022723"/>
    </source>
</evidence>
<organism evidence="14">
    <name type="scientific">Culicoides sonorensis</name>
    <name type="common">Biting midge</name>
    <dbReference type="NCBI Taxonomy" id="179676"/>
    <lineage>
        <taxon>Eukaryota</taxon>
        <taxon>Metazoa</taxon>
        <taxon>Ecdysozoa</taxon>
        <taxon>Arthropoda</taxon>
        <taxon>Hexapoda</taxon>
        <taxon>Insecta</taxon>
        <taxon>Pterygota</taxon>
        <taxon>Neoptera</taxon>
        <taxon>Endopterygota</taxon>
        <taxon>Diptera</taxon>
        <taxon>Nematocera</taxon>
        <taxon>Chironomoidea</taxon>
        <taxon>Ceratopogonidae</taxon>
        <taxon>Ceratopogoninae</taxon>
        <taxon>Culicoides</taxon>
        <taxon>Monoculicoides</taxon>
    </lineage>
</organism>
<dbReference type="FunFam" id="3.30.160.60:FF:001289">
    <property type="entry name" value="Zinc finger protein 574"/>
    <property type="match status" value="1"/>
</dbReference>
<accession>A0A336M7T8</accession>
<feature type="domain" description="C2H2-type" evidence="12">
    <location>
        <begin position="264"/>
        <end position="291"/>
    </location>
</feature>
<evidence type="ECO:0000256" key="9">
    <source>
        <dbReference type="ARBA" id="ARBA00023242"/>
    </source>
</evidence>
<dbReference type="PANTHER" id="PTHR16515:SF2">
    <property type="entry name" value="PR DOMAIN ZINC FINGER PROTEIN 4"/>
    <property type="match status" value="1"/>
</dbReference>
<evidence type="ECO:0000256" key="7">
    <source>
        <dbReference type="ARBA" id="ARBA00023125"/>
    </source>
</evidence>
<evidence type="ECO:0000259" key="12">
    <source>
        <dbReference type="PROSITE" id="PS50157"/>
    </source>
</evidence>
<dbReference type="InterPro" id="IPR050331">
    <property type="entry name" value="Zinc_finger"/>
</dbReference>
<keyword evidence="5" id="KW-0862">Zinc</keyword>
<protein>
    <submittedName>
        <fullName evidence="14">CSON010808 protein</fullName>
    </submittedName>
</protein>
<feature type="domain" description="C2H2-type" evidence="12">
    <location>
        <begin position="350"/>
        <end position="377"/>
    </location>
</feature>
<proteinExistence type="predicted"/>
<dbReference type="FunFam" id="3.30.160.60:FF:000130">
    <property type="entry name" value="Spalt-like transcription factor 4"/>
    <property type="match status" value="1"/>
</dbReference>
<keyword evidence="7" id="KW-0238">DNA-binding</keyword>
<keyword evidence="4 10" id="KW-0863">Zinc-finger</keyword>
<dbReference type="SUPFAM" id="SSF57667">
    <property type="entry name" value="beta-beta-alpha zinc fingers"/>
    <property type="match status" value="2"/>
</dbReference>
<dbReference type="GO" id="GO:0006357">
    <property type="term" value="P:regulation of transcription by RNA polymerase II"/>
    <property type="evidence" value="ECO:0007669"/>
    <property type="project" value="UniProtKB-ARBA"/>
</dbReference>
<feature type="region of interest" description="Disordered" evidence="11">
    <location>
        <begin position="133"/>
        <end position="188"/>
    </location>
</feature>
<evidence type="ECO:0000313" key="13">
    <source>
        <dbReference type="EMBL" id="SSX04072.1"/>
    </source>
</evidence>
<evidence type="ECO:0000256" key="5">
    <source>
        <dbReference type="ARBA" id="ARBA00022833"/>
    </source>
</evidence>
<dbReference type="InterPro" id="IPR036236">
    <property type="entry name" value="Znf_C2H2_sf"/>
</dbReference>
<dbReference type="OMA" id="HEDHLCI"/>
<dbReference type="EMBL" id="UFQT01000448">
    <property type="protein sequence ID" value="SSX24437.1"/>
    <property type="molecule type" value="Genomic_DNA"/>
</dbReference>
<evidence type="ECO:0000256" key="10">
    <source>
        <dbReference type="PROSITE-ProRule" id="PRU00042"/>
    </source>
</evidence>
<keyword evidence="2" id="KW-0479">Metal-binding</keyword>
<evidence type="ECO:0000313" key="14">
    <source>
        <dbReference type="EMBL" id="SSX24437.1"/>
    </source>
</evidence>
<dbReference type="GO" id="GO:0008270">
    <property type="term" value="F:zinc ion binding"/>
    <property type="evidence" value="ECO:0007669"/>
    <property type="project" value="UniProtKB-KW"/>
</dbReference>
<feature type="compositionally biased region" description="Basic residues" evidence="11">
    <location>
        <begin position="159"/>
        <end position="185"/>
    </location>
</feature>
<reference evidence="14" key="2">
    <citation type="submission" date="2018-07" db="EMBL/GenBank/DDBJ databases">
        <authorList>
            <person name="Quirk P.G."/>
            <person name="Krulwich T.A."/>
        </authorList>
    </citation>
    <scope>NUCLEOTIDE SEQUENCE</scope>
</reference>
<sequence length="426" mass="49102">METICLACNIKSYGMIGIYKHPKKLDEMITELSGFEVIPGDHLCIECYENLKSAFEFKKKIESSFETRSSVNGETRRKIIGARNDEILSQSTDISEKTKENEFDVMISSTSSINFNPNIESLQQHEDVILEKRSEIETTPINTEKKSNDEDLELNKNTSKPKKTVKRKSPRNHNKKSSLIKKRNSIQKEVTPEKEIEFVIMSQDDFDSSQDEKPEFSLVNSDSGSEIFFIKNNTDTNKNEEIEYEIIETLENETSHSKPIVKNHKCKYCSKSFRSKNALEGHYRSHTGDRPYLCTYCNKGFAEKGNLKQHIKSMHLNERNYVCSKCKTAFKTHYSHKVHERSCITKEKPYVCQICSKGFYSSGKLLLHTRVHTNERPYPCNYCASAFKDNTALKRHIGRVHLKSNEKVILKIEDDERISGSDADES</sequence>
<dbReference type="VEuPathDB" id="VectorBase:CSON010808"/>
<keyword evidence="6" id="KW-0805">Transcription regulation</keyword>
<evidence type="ECO:0000256" key="11">
    <source>
        <dbReference type="SAM" id="MobiDB-lite"/>
    </source>
</evidence>
<evidence type="ECO:0000256" key="3">
    <source>
        <dbReference type="ARBA" id="ARBA00022737"/>
    </source>
</evidence>
<keyword evidence="3" id="KW-0677">Repeat</keyword>
<dbReference type="Pfam" id="PF00096">
    <property type="entry name" value="zf-C2H2"/>
    <property type="match status" value="2"/>
</dbReference>
<feature type="domain" description="C2H2-type" evidence="12">
    <location>
        <begin position="378"/>
        <end position="406"/>
    </location>
</feature>
<dbReference type="Pfam" id="PF13894">
    <property type="entry name" value="zf-C2H2_4"/>
    <property type="match status" value="2"/>
</dbReference>
<dbReference type="InterPro" id="IPR013087">
    <property type="entry name" value="Znf_C2H2_type"/>
</dbReference>
<feature type="domain" description="C2H2-type" evidence="12">
    <location>
        <begin position="321"/>
        <end position="349"/>
    </location>
</feature>
<evidence type="ECO:0000256" key="4">
    <source>
        <dbReference type="ARBA" id="ARBA00022771"/>
    </source>
</evidence>
<name>A0A336M7T8_CULSO</name>
<feature type="domain" description="C2H2-type" evidence="12">
    <location>
        <begin position="292"/>
        <end position="320"/>
    </location>
</feature>
<dbReference type="PROSITE" id="PS50157">
    <property type="entry name" value="ZINC_FINGER_C2H2_2"/>
    <property type="match status" value="5"/>
</dbReference>
<dbReference type="PANTHER" id="PTHR16515">
    <property type="entry name" value="PR DOMAIN ZINC FINGER PROTEIN"/>
    <property type="match status" value="1"/>
</dbReference>
<comment type="subcellular location">
    <subcellularLocation>
        <location evidence="1">Nucleus</location>
    </subcellularLocation>
</comment>
<evidence type="ECO:0000256" key="6">
    <source>
        <dbReference type="ARBA" id="ARBA00023015"/>
    </source>
</evidence>